<keyword evidence="2" id="KW-0813">Transport</keyword>
<evidence type="ECO:0000256" key="3">
    <source>
        <dbReference type="ARBA" id="ARBA00022692"/>
    </source>
</evidence>
<dbReference type="InterPro" id="IPR036721">
    <property type="entry name" value="RCK_C_sf"/>
</dbReference>
<feature type="transmembrane region" description="Helical" evidence="7">
    <location>
        <begin position="27"/>
        <end position="43"/>
    </location>
</feature>
<protein>
    <submittedName>
        <fullName evidence="9">SLC13 family permease</fullName>
    </submittedName>
</protein>
<evidence type="ECO:0000256" key="1">
    <source>
        <dbReference type="ARBA" id="ARBA00004141"/>
    </source>
</evidence>
<dbReference type="SUPFAM" id="SSF116726">
    <property type="entry name" value="TrkA C-terminal domain-like"/>
    <property type="match status" value="2"/>
</dbReference>
<keyword evidence="10" id="KW-1185">Reference proteome</keyword>
<dbReference type="InterPro" id="IPR004680">
    <property type="entry name" value="Cit_transptr-like_dom"/>
</dbReference>
<feature type="transmembrane region" description="Helical" evidence="7">
    <location>
        <begin position="131"/>
        <end position="155"/>
    </location>
</feature>
<keyword evidence="4" id="KW-0677">Repeat</keyword>
<proteinExistence type="predicted"/>
<feature type="transmembrane region" description="Helical" evidence="7">
    <location>
        <begin position="556"/>
        <end position="576"/>
    </location>
</feature>
<gene>
    <name evidence="9" type="ORF">D0544_05195</name>
</gene>
<dbReference type="PANTHER" id="PTHR43652">
    <property type="entry name" value="BASIC AMINO ACID ANTIPORTER YFCC-RELATED"/>
    <property type="match status" value="1"/>
</dbReference>
<dbReference type="Pfam" id="PF02080">
    <property type="entry name" value="TrkA_C"/>
    <property type="match status" value="2"/>
</dbReference>
<feature type="transmembrane region" description="Helical" evidence="7">
    <location>
        <begin position="477"/>
        <end position="505"/>
    </location>
</feature>
<dbReference type="PROSITE" id="PS51202">
    <property type="entry name" value="RCK_C"/>
    <property type="match status" value="2"/>
</dbReference>
<dbReference type="RefSeq" id="WP_125014933.1">
    <property type="nucleotide sequence ID" value="NZ_QWEZ01000001.1"/>
</dbReference>
<sequence>MASAEWIVLLALVALLAALVTTRVRPAFLFGGCLLGLYLLGLIERSQMLSNFINGSLLTLLLLLLVSVGLEKSRLLDWATRTLLNRGERRSLLRLGSLAALLSAFLNNTAVVAALMGRIASQERIAPSRLLIPLSYGAVLGGTTTLIGTSTNLIVNSFVEAAGGTPLGLSDFMWVGIPLAVAGILACVLLGPRLLPSYPSVKRQQRRYFAEARVEEGAPLVGRTVRENKLRQLDKLFLVELVRGERVIAPVSPDLLLEAGDRLLFNGETGNLQQLDAIEGLALPHEAEGGEAIQGGMAEAVVSNTSSLVGKSLKHTGFRSRYDAAVVAVNRGHEQLSGKLGSIELQVGDCLLLSAGEDFEQRARDSGDLHLISSEQGGGRLSPRGSLVSLLAFITVIALAASGLLPLFDGLILLLSLYLLSGWVSVPELVQRFPYQLLLVIGSALGIAQVVQDVGLVDRAVALVVPDASSASPWVALLSIYLLTMVLTELVTNNVAAALAFPVAWGLAESLGVSTMPFVMVVAYGASASFLTPYGYQTNLMVYGAGNYRFVDYLRMGFPISLIYGLLVMWLVPLFFPF</sequence>
<feature type="transmembrane region" description="Helical" evidence="7">
    <location>
        <begin position="175"/>
        <end position="195"/>
    </location>
</feature>
<dbReference type="GO" id="GO:0005886">
    <property type="term" value="C:plasma membrane"/>
    <property type="evidence" value="ECO:0007669"/>
    <property type="project" value="TreeGrafter"/>
</dbReference>
<dbReference type="Pfam" id="PF03600">
    <property type="entry name" value="CitMHS"/>
    <property type="match status" value="1"/>
</dbReference>
<keyword evidence="5 7" id="KW-1133">Transmembrane helix</keyword>
<dbReference type="EMBL" id="QWEZ01000001">
    <property type="protein sequence ID" value="RRJ84503.1"/>
    <property type="molecule type" value="Genomic_DNA"/>
</dbReference>
<accession>A0A3P3VUS8</accession>
<feature type="transmembrane region" description="Helical" evidence="7">
    <location>
        <begin position="52"/>
        <end position="70"/>
    </location>
</feature>
<organism evidence="9 10">
    <name type="scientific">Aestuariirhabdus litorea</name>
    <dbReference type="NCBI Taxonomy" id="2528527"/>
    <lineage>
        <taxon>Bacteria</taxon>
        <taxon>Pseudomonadati</taxon>
        <taxon>Pseudomonadota</taxon>
        <taxon>Gammaproteobacteria</taxon>
        <taxon>Oceanospirillales</taxon>
        <taxon>Aestuariirhabdaceae</taxon>
        <taxon>Aestuariirhabdus</taxon>
    </lineage>
</organism>
<reference evidence="9 10" key="2">
    <citation type="submission" date="2018-12" db="EMBL/GenBank/DDBJ databases">
        <title>Simiduia agarivorans gen. nov., sp. nov., a marine, agarolytic bacterium isolated from shallow coastal water from Keelung, Taiwan.</title>
        <authorList>
            <person name="Shieh W.Y."/>
        </authorList>
    </citation>
    <scope>NUCLEOTIDE SEQUENCE [LARGE SCALE GENOMIC DNA]</scope>
    <source>
        <strain evidence="9 10">GTF-13</strain>
    </source>
</reference>
<comment type="subcellular location">
    <subcellularLocation>
        <location evidence="1">Membrane</location>
        <topology evidence="1">Multi-pass membrane protein</topology>
    </subcellularLocation>
</comment>
<name>A0A3P3VUS8_9GAMM</name>
<evidence type="ECO:0000256" key="5">
    <source>
        <dbReference type="ARBA" id="ARBA00022989"/>
    </source>
</evidence>
<evidence type="ECO:0000256" key="2">
    <source>
        <dbReference type="ARBA" id="ARBA00022448"/>
    </source>
</evidence>
<dbReference type="FunFam" id="3.30.70.1450:FF:000009">
    <property type="entry name" value="SLC13 family permease"/>
    <property type="match status" value="1"/>
</dbReference>
<dbReference type="Proteomes" id="UP000280792">
    <property type="component" value="Unassembled WGS sequence"/>
</dbReference>
<evidence type="ECO:0000259" key="8">
    <source>
        <dbReference type="PROSITE" id="PS51202"/>
    </source>
</evidence>
<comment type="caution">
    <text evidence="9">The sequence shown here is derived from an EMBL/GenBank/DDBJ whole genome shotgun (WGS) entry which is preliminary data.</text>
</comment>
<dbReference type="Gene3D" id="3.30.70.1450">
    <property type="entry name" value="Regulator of K+ conductance, C-terminal domain"/>
    <property type="match status" value="2"/>
</dbReference>
<evidence type="ECO:0000256" key="4">
    <source>
        <dbReference type="ARBA" id="ARBA00022737"/>
    </source>
</evidence>
<evidence type="ECO:0000313" key="9">
    <source>
        <dbReference type="EMBL" id="RRJ84503.1"/>
    </source>
</evidence>
<evidence type="ECO:0000313" key="10">
    <source>
        <dbReference type="Proteomes" id="UP000280792"/>
    </source>
</evidence>
<keyword evidence="3 7" id="KW-0812">Transmembrane</keyword>
<feature type="transmembrane region" description="Helical" evidence="7">
    <location>
        <begin position="517"/>
        <end position="536"/>
    </location>
</feature>
<keyword evidence="6 7" id="KW-0472">Membrane</keyword>
<feature type="domain" description="RCK C-terminal" evidence="8">
    <location>
        <begin position="285"/>
        <end position="369"/>
    </location>
</feature>
<evidence type="ECO:0000256" key="6">
    <source>
        <dbReference type="ARBA" id="ARBA00023136"/>
    </source>
</evidence>
<feature type="domain" description="RCK C-terminal" evidence="8">
    <location>
        <begin position="196"/>
        <end position="281"/>
    </location>
</feature>
<dbReference type="InterPro" id="IPR006037">
    <property type="entry name" value="RCK_C"/>
</dbReference>
<feature type="transmembrane region" description="Helical" evidence="7">
    <location>
        <begin position="387"/>
        <end position="405"/>
    </location>
</feature>
<dbReference type="PANTHER" id="PTHR43652:SF2">
    <property type="entry name" value="BASIC AMINO ACID ANTIPORTER YFCC-RELATED"/>
    <property type="match status" value="1"/>
</dbReference>
<evidence type="ECO:0000256" key="7">
    <source>
        <dbReference type="SAM" id="Phobius"/>
    </source>
</evidence>
<dbReference type="InterPro" id="IPR051679">
    <property type="entry name" value="DASS-Related_Transporters"/>
</dbReference>
<reference evidence="9 10" key="1">
    <citation type="submission" date="2018-08" db="EMBL/GenBank/DDBJ databases">
        <authorList>
            <person name="Khan S.A."/>
        </authorList>
    </citation>
    <scope>NUCLEOTIDE SEQUENCE [LARGE SCALE GENOMIC DNA]</scope>
    <source>
        <strain evidence="9 10">GTF-13</strain>
    </source>
</reference>
<dbReference type="AlphaFoldDB" id="A0A3P3VUS8"/>
<feature type="transmembrane region" description="Helical" evidence="7">
    <location>
        <begin position="437"/>
        <end position="457"/>
    </location>
</feature>
<dbReference type="GO" id="GO:0008324">
    <property type="term" value="F:monoatomic cation transmembrane transporter activity"/>
    <property type="evidence" value="ECO:0007669"/>
    <property type="project" value="InterPro"/>
</dbReference>
<feature type="transmembrane region" description="Helical" evidence="7">
    <location>
        <begin position="98"/>
        <end position="119"/>
    </location>
</feature>
<dbReference type="GO" id="GO:0006813">
    <property type="term" value="P:potassium ion transport"/>
    <property type="evidence" value="ECO:0007669"/>
    <property type="project" value="InterPro"/>
</dbReference>